<keyword evidence="1" id="KW-0812">Transmembrane</keyword>
<evidence type="ECO:0000313" key="3">
    <source>
        <dbReference type="Proteomes" id="UP000826300"/>
    </source>
</evidence>
<dbReference type="KEGG" id="nsm:JO391_00730"/>
<organism evidence="2 3">
    <name type="scientific">Neotabrizicola shimadae</name>
    <dbReference type="NCBI Taxonomy" id="2807096"/>
    <lineage>
        <taxon>Bacteria</taxon>
        <taxon>Pseudomonadati</taxon>
        <taxon>Pseudomonadota</taxon>
        <taxon>Alphaproteobacteria</taxon>
        <taxon>Rhodobacterales</taxon>
        <taxon>Paracoccaceae</taxon>
        <taxon>Neotabrizicola</taxon>
    </lineage>
</organism>
<proteinExistence type="predicted"/>
<keyword evidence="1" id="KW-0472">Membrane</keyword>
<reference evidence="2" key="1">
    <citation type="submission" date="2021-02" db="EMBL/GenBank/DDBJ databases">
        <title>Rhodobacter shimadae sp. nov., an aerobic anoxygenic phototrophic bacterium isolated from a hot spring.</title>
        <authorList>
            <person name="Muramatsu S."/>
            <person name="Haruta S."/>
            <person name="Hirose S."/>
            <person name="Hanada S."/>
        </authorList>
    </citation>
    <scope>NUCLEOTIDE SEQUENCE</scope>
    <source>
        <strain evidence="2">N10</strain>
    </source>
</reference>
<sequence length="116" mass="13232">MTDPNMRDFYSRVTRIERTHAKGYAFLAEGTLGRTPRPARRSRLVPVLRSIMFLLMGVICLKGVLNYQVGPDLYDQRVERLAAGDEVERIGAAIMWADPASVWVADRLRDWMPPRG</sequence>
<gene>
    <name evidence="2" type="ORF">JO391_00730</name>
</gene>
<dbReference type="EMBL" id="CP069370">
    <property type="protein sequence ID" value="QYZ70096.1"/>
    <property type="molecule type" value="Genomic_DNA"/>
</dbReference>
<evidence type="ECO:0000256" key="1">
    <source>
        <dbReference type="SAM" id="Phobius"/>
    </source>
</evidence>
<protein>
    <submittedName>
        <fullName evidence="2">Uncharacterized protein</fullName>
    </submittedName>
</protein>
<dbReference type="RefSeq" id="WP_220662312.1">
    <property type="nucleotide sequence ID" value="NZ_CP069370.1"/>
</dbReference>
<dbReference type="Proteomes" id="UP000826300">
    <property type="component" value="Chromosome"/>
</dbReference>
<accession>A0A8G0ZRH0</accession>
<name>A0A8G0ZRH0_9RHOB</name>
<keyword evidence="1" id="KW-1133">Transmembrane helix</keyword>
<evidence type="ECO:0000313" key="2">
    <source>
        <dbReference type="EMBL" id="QYZ70096.1"/>
    </source>
</evidence>
<dbReference type="AlphaFoldDB" id="A0A8G0ZRH0"/>
<feature type="transmembrane region" description="Helical" evidence="1">
    <location>
        <begin position="44"/>
        <end position="65"/>
    </location>
</feature>
<keyword evidence="3" id="KW-1185">Reference proteome</keyword>